<feature type="signal peptide" evidence="1">
    <location>
        <begin position="1"/>
        <end position="25"/>
    </location>
</feature>
<organism evidence="2 3">
    <name type="scientific">Merismopedia glauca CCAP 1448/3</name>
    <dbReference type="NCBI Taxonomy" id="1296344"/>
    <lineage>
        <taxon>Bacteria</taxon>
        <taxon>Bacillati</taxon>
        <taxon>Cyanobacteriota</taxon>
        <taxon>Cyanophyceae</taxon>
        <taxon>Synechococcales</taxon>
        <taxon>Merismopediaceae</taxon>
        <taxon>Merismopedia</taxon>
    </lineage>
</organism>
<evidence type="ECO:0000313" key="2">
    <source>
        <dbReference type="EMBL" id="PSB00465.1"/>
    </source>
</evidence>
<feature type="chain" id="PRO_5015473842" evidence="1">
    <location>
        <begin position="26"/>
        <end position="440"/>
    </location>
</feature>
<dbReference type="EMBL" id="PVWJ01000207">
    <property type="protein sequence ID" value="PSB00465.1"/>
    <property type="molecule type" value="Genomic_DNA"/>
</dbReference>
<dbReference type="Proteomes" id="UP000238762">
    <property type="component" value="Unassembled WGS sequence"/>
</dbReference>
<dbReference type="RefSeq" id="WP_106291926.1">
    <property type="nucleotide sequence ID" value="NZ_CAWNTC010000019.1"/>
</dbReference>
<reference evidence="2 3" key="2">
    <citation type="submission" date="2018-03" db="EMBL/GenBank/DDBJ databases">
        <title>The ancient ancestry and fast evolution of plastids.</title>
        <authorList>
            <person name="Moore K.R."/>
            <person name="Magnabosco C."/>
            <person name="Momper L."/>
            <person name="Gold D.A."/>
            <person name="Bosak T."/>
            <person name="Fournier G.P."/>
        </authorList>
    </citation>
    <scope>NUCLEOTIDE SEQUENCE [LARGE SCALE GENOMIC DNA]</scope>
    <source>
        <strain evidence="2 3">CCAP 1448/3</strain>
    </source>
</reference>
<comment type="caution">
    <text evidence="2">The sequence shown here is derived from an EMBL/GenBank/DDBJ whole genome shotgun (WGS) entry which is preliminary data.</text>
</comment>
<gene>
    <name evidence="2" type="ORF">C7B64_23375</name>
</gene>
<dbReference type="OrthoDB" id="264071at2"/>
<evidence type="ECO:0000256" key="1">
    <source>
        <dbReference type="SAM" id="SignalP"/>
    </source>
</evidence>
<protein>
    <submittedName>
        <fullName evidence="2">Uncharacterized protein</fullName>
    </submittedName>
</protein>
<proteinExistence type="predicted"/>
<dbReference type="AlphaFoldDB" id="A0A2T1BWS4"/>
<name>A0A2T1BWS4_9CYAN</name>
<accession>A0A2T1BWS4</accession>
<sequence>MKFFSIASLTLFSATAIFTCSQVIAETGNKASNSAVIEALSSEVGKSSQAIARLRTEGMAGVDRFWQAYQEKWQGKSPSPQNLEWQRWRAAFDAVCQQRDCFNSRLYWYTDLDAAKKAAQATGKPILSLRLLGNLDEELSCANSRFFRTVLYPNAKISQELRDRYILHWQSVRPVPKVTIDFGDGRKLEQTVTGNSIHYVLDSNGQPIEALPGLHSPQAFLRFLERSQQLNQQYSQRPASEKTEFLAQYHRDRLSTIQSEWTADLSKLGVSLALPNLTTNSATNNGTPSARTAAPLAMTKMAVERPLLNSTNSDRQQTLETATNETIWSQIANLHLKESELDSSSQALMEMKKAPGVNLKDVLPNFQRLVALDTVRNEYLMHAKLHQWFVNQEDTANVEVLNQKVYAQLFLTPSSDPWLGLLPVNTYTGIENDGVRIPIN</sequence>
<reference evidence="2 3" key="1">
    <citation type="submission" date="2018-02" db="EMBL/GenBank/DDBJ databases">
        <authorList>
            <person name="Cohen D.B."/>
            <person name="Kent A.D."/>
        </authorList>
    </citation>
    <scope>NUCLEOTIDE SEQUENCE [LARGE SCALE GENOMIC DNA]</scope>
    <source>
        <strain evidence="2 3">CCAP 1448/3</strain>
    </source>
</reference>
<keyword evidence="1" id="KW-0732">Signal</keyword>
<evidence type="ECO:0000313" key="3">
    <source>
        <dbReference type="Proteomes" id="UP000238762"/>
    </source>
</evidence>
<keyword evidence="3" id="KW-1185">Reference proteome</keyword>